<protein>
    <submittedName>
        <fullName evidence="5">Putative DNA-directed RNA polymerases I and III subunit RPAC2</fullName>
    </submittedName>
</protein>
<dbReference type="PANTHER" id="PTHR13946:SF28">
    <property type="entry name" value="DNA-DIRECTED RNA POLYMERASES I AND III SUBUNIT RPAC2"/>
    <property type="match status" value="1"/>
</dbReference>
<dbReference type="GO" id="GO:0005736">
    <property type="term" value="C:RNA polymerase I complex"/>
    <property type="evidence" value="ECO:0007669"/>
    <property type="project" value="TreeGrafter"/>
</dbReference>
<dbReference type="CDD" id="cd07029">
    <property type="entry name" value="RNAP_I_III_AC19"/>
    <property type="match status" value="1"/>
</dbReference>
<dbReference type="Pfam" id="PF13656">
    <property type="entry name" value="RNA_pol_L_2"/>
    <property type="match status" value="1"/>
</dbReference>
<dbReference type="InterPro" id="IPR022905">
    <property type="entry name" value="Rpo11-like"/>
</dbReference>
<keyword evidence="2" id="KW-0804">Transcription</keyword>
<dbReference type="AlphaFoldDB" id="A0A2H8TUI6"/>
<comment type="similarity">
    <text evidence="3">Belongs to the archaeal Rpo11/eukaryotic RPB11/RPC19 RNA polymerase subunit family.</text>
</comment>
<evidence type="ECO:0000313" key="5">
    <source>
        <dbReference type="EMBL" id="MBW17943.1"/>
    </source>
</evidence>
<dbReference type="InterPro" id="IPR009025">
    <property type="entry name" value="RBP11-like_dimer"/>
</dbReference>
<gene>
    <name evidence="5" type="primary">l(2)37Cg</name>
</gene>
<dbReference type="GO" id="GO:0006362">
    <property type="term" value="P:transcription elongation by RNA polymerase I"/>
    <property type="evidence" value="ECO:0007669"/>
    <property type="project" value="TreeGrafter"/>
</dbReference>
<dbReference type="GO" id="GO:0003899">
    <property type="term" value="F:DNA-directed RNA polymerase activity"/>
    <property type="evidence" value="ECO:0007669"/>
    <property type="project" value="InterPro"/>
</dbReference>
<dbReference type="Gene3D" id="3.30.1360.10">
    <property type="entry name" value="RNA polymerase, RBP11-like subunit"/>
    <property type="match status" value="1"/>
</dbReference>
<dbReference type="PANTHER" id="PTHR13946">
    <property type="entry name" value="DNA-DIRECTED RNA POLYMERASE I,II,III"/>
    <property type="match status" value="1"/>
</dbReference>
<evidence type="ECO:0000256" key="1">
    <source>
        <dbReference type="ARBA" id="ARBA00022478"/>
    </source>
</evidence>
<dbReference type="GO" id="GO:0005666">
    <property type="term" value="C:RNA polymerase III complex"/>
    <property type="evidence" value="ECO:0007669"/>
    <property type="project" value="TreeGrafter"/>
</dbReference>
<evidence type="ECO:0000256" key="3">
    <source>
        <dbReference type="ARBA" id="ARBA00025751"/>
    </source>
</evidence>
<organism evidence="5">
    <name type="scientific">Melanaphis sacchari</name>
    <dbReference type="NCBI Taxonomy" id="742174"/>
    <lineage>
        <taxon>Eukaryota</taxon>
        <taxon>Metazoa</taxon>
        <taxon>Ecdysozoa</taxon>
        <taxon>Arthropoda</taxon>
        <taxon>Hexapoda</taxon>
        <taxon>Insecta</taxon>
        <taxon>Pterygota</taxon>
        <taxon>Neoptera</taxon>
        <taxon>Paraneoptera</taxon>
        <taxon>Hemiptera</taxon>
        <taxon>Sternorrhyncha</taxon>
        <taxon>Aphidomorpha</taxon>
        <taxon>Aphidoidea</taxon>
        <taxon>Aphididae</taxon>
        <taxon>Aphidini</taxon>
        <taxon>Melanaphis</taxon>
    </lineage>
</organism>
<sequence length="106" mass="12361">MTELLEDDIDTGPSELDRTFVFEDEGHTLGSLLTYILESFPETDFCAYSIRHPSENKIYLRLKVKNGHTVEDIFKRGFQELNQMLNHVKKTFNKAISAYEEIRTTE</sequence>
<keyword evidence="1 5" id="KW-0240">DNA-directed RNA polymerase</keyword>
<dbReference type="InterPro" id="IPR033898">
    <property type="entry name" value="RNAP_AC19"/>
</dbReference>
<dbReference type="SUPFAM" id="SSF55257">
    <property type="entry name" value="RBP11-like subunits of RNA polymerase"/>
    <property type="match status" value="1"/>
</dbReference>
<evidence type="ECO:0000259" key="4">
    <source>
        <dbReference type="Pfam" id="PF13656"/>
    </source>
</evidence>
<dbReference type="OrthoDB" id="510325at2759"/>
<evidence type="ECO:0000256" key="2">
    <source>
        <dbReference type="ARBA" id="ARBA00023163"/>
    </source>
</evidence>
<dbReference type="HAMAP" id="MF_00261">
    <property type="entry name" value="RNApol_arch_Rpo11"/>
    <property type="match status" value="1"/>
</dbReference>
<feature type="domain" description="DNA-directed RNA polymerase RBP11-like dimerisation" evidence="4">
    <location>
        <begin position="19"/>
        <end position="90"/>
    </location>
</feature>
<reference evidence="5" key="1">
    <citation type="submission" date="2017-10" db="EMBL/GenBank/DDBJ databases">
        <title>Transcriptome Assembly of Sugarcane Aphid Adults.</title>
        <authorList>
            <person name="Scully E.D."/>
            <person name="Palmer N.A."/>
            <person name="Geib S.M."/>
            <person name="Sarath G."/>
            <person name="Sattler S.E."/>
        </authorList>
    </citation>
    <scope>NUCLEOTIDE SEQUENCE</scope>
    <source>
        <tissue evidence="5">Whole body</tissue>
    </source>
</reference>
<dbReference type="EMBL" id="GFXV01006138">
    <property type="protein sequence ID" value="MBW17943.1"/>
    <property type="molecule type" value="Transcribed_RNA"/>
</dbReference>
<accession>A0A2H8TUI6</accession>
<dbReference type="InterPro" id="IPR036603">
    <property type="entry name" value="RBP11-like"/>
</dbReference>
<name>A0A2H8TUI6_9HEMI</name>
<dbReference type="GO" id="GO:0006383">
    <property type="term" value="P:transcription by RNA polymerase III"/>
    <property type="evidence" value="ECO:0007669"/>
    <property type="project" value="TreeGrafter"/>
</dbReference>
<proteinExistence type="inferred from homology"/>
<dbReference type="GO" id="GO:0046983">
    <property type="term" value="F:protein dimerization activity"/>
    <property type="evidence" value="ECO:0007669"/>
    <property type="project" value="InterPro"/>
</dbReference>